<dbReference type="PANTHER" id="PTHR35149">
    <property type="entry name" value="SLL5132 PROTEIN"/>
    <property type="match status" value="1"/>
</dbReference>
<comment type="caution">
    <text evidence="3">The sequence shown here is derived from an EMBL/GenBank/DDBJ whole genome shotgun (WGS) entry which is preliminary data.</text>
</comment>
<dbReference type="PANTHER" id="PTHR35149:SF2">
    <property type="entry name" value="DUF262 DOMAIN-CONTAINING PROTEIN"/>
    <property type="match status" value="1"/>
</dbReference>
<name>A0ABT9AUM6_9GAMM</name>
<feature type="domain" description="DUF7834" evidence="2">
    <location>
        <begin position="187"/>
        <end position="406"/>
    </location>
</feature>
<accession>A0ABT9AUM6</accession>
<gene>
    <name evidence="3" type="ORF">Q5E86_17270</name>
</gene>
<dbReference type="Pfam" id="PF25202">
    <property type="entry name" value="DUF7834"/>
    <property type="match status" value="1"/>
</dbReference>
<reference evidence="3" key="2">
    <citation type="journal article" date="2024" name="Int. J. Antimicrob. Agents">
        <title>Identification of a novel Providencia species showing multi-drug-resistant in three patients with hospital-acquired infection.</title>
        <authorList>
            <person name="Yang W."/>
            <person name="Chen J."/>
            <person name="Yang F."/>
            <person name="Ji P."/>
            <person name="Shen S."/>
            <person name="Yin D."/>
            <person name="Hu F."/>
        </authorList>
    </citation>
    <scope>NUCLEOTIDE SEQUENCE</scope>
    <source>
        <strain evidence="3">CRE-138-0111</strain>
    </source>
</reference>
<keyword evidence="4" id="KW-1185">Reference proteome</keyword>
<evidence type="ECO:0000313" key="3">
    <source>
        <dbReference type="EMBL" id="MDO7858063.1"/>
    </source>
</evidence>
<dbReference type="InterPro" id="IPR057156">
    <property type="entry name" value="DUF7834"/>
</dbReference>
<evidence type="ECO:0000259" key="2">
    <source>
        <dbReference type="Pfam" id="PF25202"/>
    </source>
</evidence>
<reference evidence="3" key="1">
    <citation type="submission" date="2023-07" db="EMBL/GenBank/DDBJ databases">
        <authorList>
            <person name="Yang W."/>
            <person name="Chen J."/>
            <person name="Ji P."/>
            <person name="Hu F."/>
        </authorList>
    </citation>
    <scope>NUCLEOTIDE SEQUENCE</scope>
    <source>
        <strain evidence="3">CRE-138-0111</strain>
    </source>
</reference>
<dbReference type="Pfam" id="PF03235">
    <property type="entry name" value="GmrSD_N"/>
    <property type="match status" value="1"/>
</dbReference>
<proteinExistence type="predicted"/>
<sequence length="477" mass="55259">MTVSVATCSVQQLFEGQKIQGNNGKQITGELVIPEYQRPYCWQSQQIDSLLEDLDAHFRKHNELSYYLGSLILHHDEQQLKIIDGQQRITTLALFSFLSQQHQQLDLRFESPRSQQQIKTNLNWLENHKAKWAKLINFERIQFSLVVTESEDDAYRFFETQNTGGVRLGGPDIIKAHHLRAVPKVHQSRFALQWEGLGNLDNSVKFLLKGRYWQLLNMRDLAPHQQTKVVRDQIVSELGEQTTDGDDIAYGQVLRLTGIGGDVVQKAAQQGYEIRQPLNAGVNTIRYLAYFQNLYQRYWVHPTLPHQEGYNRFVCWLKGLEGCGYLQGLYEACLMMYISQFGEYQLELAAKKIFRVVYSRRVSNQKAVRENSISSFVKDYPVLDWIALSYTPKQCFVFFDAFDLAVDPSNLDSDTNSVKKRFITEVSKHFQLALSPEQYAASFANLLTCNITKMTEKTWVQKLKRSCSHYELLRQKI</sequence>
<protein>
    <submittedName>
        <fullName evidence="3">DUF262 domain-containing protein</fullName>
    </submittedName>
</protein>
<evidence type="ECO:0000259" key="1">
    <source>
        <dbReference type="Pfam" id="PF03235"/>
    </source>
</evidence>
<evidence type="ECO:0000313" key="4">
    <source>
        <dbReference type="Proteomes" id="UP001176478"/>
    </source>
</evidence>
<dbReference type="EMBL" id="JAUQTG010000011">
    <property type="protein sequence ID" value="MDO7858063.1"/>
    <property type="molecule type" value="Genomic_DNA"/>
</dbReference>
<organism evidence="3 4">
    <name type="scientific">Providencia huashanensis</name>
    <dbReference type="NCBI Taxonomy" id="3037798"/>
    <lineage>
        <taxon>Bacteria</taxon>
        <taxon>Pseudomonadati</taxon>
        <taxon>Pseudomonadota</taxon>
        <taxon>Gammaproteobacteria</taxon>
        <taxon>Enterobacterales</taxon>
        <taxon>Morganellaceae</taxon>
        <taxon>Providencia</taxon>
    </lineage>
</organism>
<dbReference type="InterPro" id="IPR004919">
    <property type="entry name" value="GmrSD_N"/>
</dbReference>
<feature type="domain" description="GmrSD restriction endonucleases N-terminal" evidence="1">
    <location>
        <begin position="20"/>
        <end position="179"/>
    </location>
</feature>
<dbReference type="Proteomes" id="UP001176478">
    <property type="component" value="Unassembled WGS sequence"/>
</dbReference>